<name>E9SD51_RUMAL</name>
<keyword evidence="1" id="KW-0472">Membrane</keyword>
<evidence type="ECO:0000313" key="2">
    <source>
        <dbReference type="EMBL" id="EGC02840.1"/>
    </source>
</evidence>
<evidence type="ECO:0000256" key="1">
    <source>
        <dbReference type="SAM" id="Phobius"/>
    </source>
</evidence>
<organism evidence="2 3">
    <name type="scientific">Ruminococcus albus 8</name>
    <dbReference type="NCBI Taxonomy" id="246199"/>
    <lineage>
        <taxon>Bacteria</taxon>
        <taxon>Bacillati</taxon>
        <taxon>Bacillota</taxon>
        <taxon>Clostridia</taxon>
        <taxon>Eubacteriales</taxon>
        <taxon>Oscillospiraceae</taxon>
        <taxon>Ruminococcus</taxon>
    </lineage>
</organism>
<dbReference type="RefSeq" id="WP_002850257.1">
    <property type="nucleotide sequence ID" value="NZ_ADKM02000086.1"/>
</dbReference>
<reference evidence="2 3" key="1">
    <citation type="submission" date="2011-02" db="EMBL/GenBank/DDBJ databases">
        <authorList>
            <person name="Nelson K.E."/>
            <person name="Sutton G."/>
            <person name="Torralba M."/>
            <person name="Durkin S."/>
            <person name="Harkins D."/>
            <person name="Montgomery R."/>
            <person name="Ziemer C."/>
            <person name="Klaassens E."/>
            <person name="Ocuiv P."/>
            <person name="Morrison M."/>
        </authorList>
    </citation>
    <scope>NUCLEOTIDE SEQUENCE [LARGE SCALE GENOMIC DNA]</scope>
    <source>
        <strain evidence="2 3">8</strain>
    </source>
</reference>
<keyword evidence="1" id="KW-0812">Transmembrane</keyword>
<keyword evidence="3" id="KW-1185">Reference proteome</keyword>
<dbReference type="EMBL" id="ADKM02000086">
    <property type="protein sequence ID" value="EGC02840.1"/>
    <property type="molecule type" value="Genomic_DNA"/>
</dbReference>
<dbReference type="InterPro" id="IPR039522">
    <property type="entry name" value="RING_finger_1_prok"/>
</dbReference>
<dbReference type="STRING" id="246199.CUS_6067"/>
<dbReference type="Pfam" id="PF10947">
    <property type="entry name" value="DUF2628"/>
    <property type="match status" value="1"/>
</dbReference>
<keyword evidence="1" id="KW-1133">Transmembrane helix</keyword>
<evidence type="ECO:0000313" key="3">
    <source>
        <dbReference type="Proteomes" id="UP000004259"/>
    </source>
</evidence>
<feature type="transmembrane region" description="Helical" evidence="1">
    <location>
        <begin position="191"/>
        <end position="211"/>
    </location>
</feature>
<feature type="transmembrane region" description="Helical" evidence="1">
    <location>
        <begin position="297"/>
        <end position="315"/>
    </location>
</feature>
<dbReference type="AlphaFoldDB" id="E9SD51"/>
<proteinExistence type="predicted"/>
<dbReference type="Pfam" id="PF14446">
    <property type="entry name" value="Prok-RING_1"/>
    <property type="match status" value="1"/>
</dbReference>
<comment type="caution">
    <text evidence="2">The sequence shown here is derived from an EMBL/GenBank/DDBJ whole genome shotgun (WGS) entry which is preliminary data.</text>
</comment>
<dbReference type="OrthoDB" id="1753424at2"/>
<protein>
    <recommendedName>
        <fullName evidence="4">Zinc-ribbon domain-containing protein</fullName>
    </recommendedName>
</protein>
<dbReference type="InterPro" id="IPR024399">
    <property type="entry name" value="DUF2628"/>
</dbReference>
<feature type="transmembrane region" description="Helical" evidence="1">
    <location>
        <begin position="232"/>
        <end position="258"/>
    </location>
</feature>
<evidence type="ECO:0008006" key="4">
    <source>
        <dbReference type="Google" id="ProtNLM"/>
    </source>
</evidence>
<dbReference type="eggNOG" id="ENOG5032WBE">
    <property type="taxonomic scope" value="Bacteria"/>
</dbReference>
<dbReference type="Proteomes" id="UP000004259">
    <property type="component" value="Unassembled WGS sequence"/>
</dbReference>
<accession>E9SD51</accession>
<sequence>MTKYTGSKCICCGERFADGDDIVVCPECGTPYHRECYIKEGKCINTSLHEKNVSWLPDGAEETTPVAASSVKRCIRCGAENPAELRYCEQCGTPLINMDSPRPFNEEREPLRTDHENDPLGESGFTAVTLNQDSDIDGVTLGDLARYVGTNPIGFLPSFIRFAKTGRKISMNFFAFLFTPVYFMFRKMKGWGIAAAIIMALLSIPDMIVLLSSGEYYDFRIDLGIDIKSHSFVLLTQIMLYLTMVLKLLAGFFANYIYYKQARRDITKIRAQGEDKQADDLNREIILAGGTSLGNVLLAYLIYTMISFGSIVLIGKLM</sequence>
<gene>
    <name evidence="2" type="ORF">CUS_6067</name>
</gene>